<dbReference type="InterPro" id="IPR018060">
    <property type="entry name" value="HTH_AraC"/>
</dbReference>
<keyword evidence="4" id="KW-0812">Transmembrane</keyword>
<protein>
    <submittedName>
        <fullName evidence="6">Helix-turn-helix domain-containing protein</fullName>
    </submittedName>
</protein>
<comment type="caution">
    <text evidence="6">The sequence shown here is derived from an EMBL/GenBank/DDBJ whole genome shotgun (WGS) entry which is preliminary data.</text>
</comment>
<keyword evidence="2" id="KW-0238">DNA-binding</keyword>
<dbReference type="SMART" id="SM00342">
    <property type="entry name" value="HTH_ARAC"/>
    <property type="match status" value="1"/>
</dbReference>
<evidence type="ECO:0000313" key="7">
    <source>
        <dbReference type="Proteomes" id="UP000653578"/>
    </source>
</evidence>
<dbReference type="Gene3D" id="1.10.10.60">
    <property type="entry name" value="Homeodomain-like"/>
    <property type="match status" value="2"/>
</dbReference>
<organism evidence="6 7">
    <name type="scientific">Paenibacillus plantarum</name>
    <dbReference type="NCBI Taxonomy" id="2654975"/>
    <lineage>
        <taxon>Bacteria</taxon>
        <taxon>Bacillati</taxon>
        <taxon>Bacillota</taxon>
        <taxon>Bacilli</taxon>
        <taxon>Bacillales</taxon>
        <taxon>Paenibacillaceae</taxon>
        <taxon>Paenibacillus</taxon>
    </lineage>
</organism>
<gene>
    <name evidence="6" type="ORF">GC096_00420</name>
</gene>
<dbReference type="Gene3D" id="3.30.450.20">
    <property type="entry name" value="PAS domain"/>
    <property type="match status" value="1"/>
</dbReference>
<evidence type="ECO:0000259" key="5">
    <source>
        <dbReference type="PROSITE" id="PS01124"/>
    </source>
</evidence>
<reference evidence="6 7" key="1">
    <citation type="submission" date="2019-10" db="EMBL/GenBank/DDBJ databases">
        <title>Description of Paenibacillus humi sp. nov.</title>
        <authorList>
            <person name="Carlier A."/>
            <person name="Qi S."/>
        </authorList>
    </citation>
    <scope>NUCLEOTIDE SEQUENCE [LARGE SCALE GENOMIC DNA]</scope>
    <source>
        <strain evidence="6 7">LMG 31461</strain>
    </source>
</reference>
<dbReference type="PANTHER" id="PTHR43280">
    <property type="entry name" value="ARAC-FAMILY TRANSCRIPTIONAL REGULATOR"/>
    <property type="match status" value="1"/>
</dbReference>
<dbReference type="RefSeq" id="WP_171628329.1">
    <property type="nucleotide sequence ID" value="NZ_WHNY01000004.1"/>
</dbReference>
<evidence type="ECO:0000256" key="4">
    <source>
        <dbReference type="SAM" id="Phobius"/>
    </source>
</evidence>
<keyword evidence="7" id="KW-1185">Reference proteome</keyword>
<accession>A0ABX1X320</accession>
<keyword evidence="4" id="KW-1133">Transmembrane helix</keyword>
<dbReference type="InterPro" id="IPR009057">
    <property type="entry name" value="Homeodomain-like_sf"/>
</dbReference>
<feature type="transmembrane region" description="Helical" evidence="4">
    <location>
        <begin position="308"/>
        <end position="332"/>
    </location>
</feature>
<proteinExistence type="predicted"/>
<evidence type="ECO:0000313" key="6">
    <source>
        <dbReference type="EMBL" id="NOU62509.1"/>
    </source>
</evidence>
<dbReference type="EMBL" id="WHNY01000004">
    <property type="protein sequence ID" value="NOU62509.1"/>
    <property type="molecule type" value="Genomic_DNA"/>
</dbReference>
<dbReference type="Pfam" id="PF12833">
    <property type="entry name" value="HTH_18"/>
    <property type="match status" value="1"/>
</dbReference>
<dbReference type="InterPro" id="IPR041522">
    <property type="entry name" value="CdaR_GGDEF"/>
</dbReference>
<evidence type="ECO:0000256" key="1">
    <source>
        <dbReference type="ARBA" id="ARBA00023015"/>
    </source>
</evidence>
<keyword evidence="4" id="KW-0472">Membrane</keyword>
<evidence type="ECO:0000256" key="3">
    <source>
        <dbReference type="ARBA" id="ARBA00023163"/>
    </source>
</evidence>
<dbReference type="SUPFAM" id="SSF46689">
    <property type="entry name" value="Homeodomain-like"/>
    <property type="match status" value="1"/>
</dbReference>
<evidence type="ECO:0000256" key="2">
    <source>
        <dbReference type="ARBA" id="ARBA00023125"/>
    </source>
</evidence>
<name>A0ABX1X320_9BACL</name>
<keyword evidence="1" id="KW-0805">Transcription regulation</keyword>
<dbReference type="Proteomes" id="UP000653578">
    <property type="component" value="Unassembled WGS sequence"/>
</dbReference>
<dbReference type="PROSITE" id="PS01124">
    <property type="entry name" value="HTH_ARAC_FAMILY_2"/>
    <property type="match status" value="1"/>
</dbReference>
<dbReference type="Pfam" id="PF17853">
    <property type="entry name" value="GGDEF_2"/>
    <property type="match status" value="1"/>
</dbReference>
<keyword evidence="3" id="KW-0804">Transcription</keyword>
<sequence>MGHNINAPQRLFVKMVASITLLVVVVMMLLSFILYLNFEKIHSRQVSEANLNVLSQISYSANYMYENAKNFAVSLYVDEKNVPLMYSETENYDLVSSQIKYLNTLVEQSPFVHSVYVYNNKLDKYYSTWKSPINDAKSFFDQDIVNVVSEMKFSPETKFAPILRKIPVSLAGQTESNPSMDVISFILYDLPATDNKVQGAIIININVDYLNQMIHSLSKKQISTISDIVILNQQGQIVTTTSPDYRLIDWTSQPYTNIRQDQSGYLLQKIHDEKFMLSYATSDILNWRFISIVPYKLIVKDINTMKRITFLVCAILLAVGLSLAFILSRYLYAPVEVLFGKMKSLEKVNRETVYSKKMDVLRNLLSNRENDIAYLQRMFSSYHIPLEPGKSHQLFILSIDRFNEFTRNYNNGDQKSLKFAIGNAASEIASRKFTNVFVDTEVDSIVILFEVGSDTYEYNRIQQYAIIRDIQQWTADNLKLSLSAAISYVALDLSDISRSYSEAQTILKYRMFFGWGCILTPDSLAHINADYFEPPVKLEVKLEEHLLYGRLEEAKEVLGEIHSYIGEYAYDTAMSYLFSFAYTLFKKNNELRPNGSSRKLDIDYYSFTKELGSLETMDQIFIKFTELFAMICEVNNQSKNSRKTVIINSIVKIMESNYTDKSLSHEGIANTLNLSRDYIGKLFRESYEMSIADYINEIRLNKAKELLEQDSRTVSDIMEAIGWENKNYFYKMFKLKFGVTTSEYRLHKVAEAAEKVDD</sequence>
<dbReference type="PANTHER" id="PTHR43280:SF2">
    <property type="entry name" value="HTH-TYPE TRANSCRIPTIONAL REGULATOR EXSA"/>
    <property type="match status" value="1"/>
</dbReference>
<feature type="domain" description="HTH araC/xylS-type" evidence="5">
    <location>
        <begin position="648"/>
        <end position="747"/>
    </location>
</feature>
<feature type="transmembrane region" description="Helical" evidence="4">
    <location>
        <begin position="12"/>
        <end position="36"/>
    </location>
</feature>